<protein>
    <submittedName>
        <fullName evidence="1">Uncharacterized protein</fullName>
    </submittedName>
</protein>
<organism evidence="1 2">
    <name type="scientific">bacterium (Candidatus Gribaldobacteria) CG02_land_8_20_14_3_00_41_15</name>
    <dbReference type="NCBI Taxonomy" id="2014270"/>
    <lineage>
        <taxon>Bacteria</taxon>
        <taxon>Candidatus Gribaldobacteria</taxon>
    </lineage>
</organism>
<dbReference type="EMBL" id="PETV01000016">
    <property type="protein sequence ID" value="PIV47334.1"/>
    <property type="molecule type" value="Genomic_DNA"/>
</dbReference>
<dbReference type="AlphaFoldDB" id="A0A2M7DEP9"/>
<evidence type="ECO:0000313" key="2">
    <source>
        <dbReference type="Proteomes" id="UP000229030"/>
    </source>
</evidence>
<sequence>MAVAGIAGSVYAATTTPATSTPATITLAAPEIAAANSGNVLVGGLILEKDLITLLCLDSQWQGGEFLAGVGAYSDFIASSSKEFPDLQSKLADLAGYQKTGQEKILAVCSAVGYSQAKDAFNDLDNFEKIVQLVLREIDSAIAKIFQDKADILKNKIPLSQKNQVRSAVAQMKASKQGELAGLANQLTKMAQDFLIAELPKMQFPTPSEATGYASKATSDRQAEIKNQLTAMALQAQSSLRQSAQTKILEVLGGDSAALSIIVKDVQKNRDAIMAIQQKRVEQLSKIKGQALQKRKDLAFLILSSQVDNGVSRLREKELANESLSSPLFVNAQQAVDYLNGLKQNFNQRAKAALDSNDEKVLDSAISDGEASYRVLQLALPDILLNENSAQEFCSSTPGLKSQIQPQIDQLLVMTRKAAKPFSHKARGCQKKAEKAGCAVFNKAFSEMAAIQQTVQRINSIFTDGATYCSSATNSAMNNSGGVSLAGLKAFSLQLKQQLINWQTNWPQYKNSF</sequence>
<accession>A0A2M7DEP9</accession>
<proteinExistence type="predicted"/>
<gene>
    <name evidence="1" type="ORF">COS21_00585</name>
</gene>
<reference evidence="2" key="1">
    <citation type="submission" date="2017-09" db="EMBL/GenBank/DDBJ databases">
        <title>Depth-based differentiation of microbial function through sediment-hosted aquifers and enrichment of novel symbionts in the deep terrestrial subsurface.</title>
        <authorList>
            <person name="Probst A.J."/>
            <person name="Ladd B."/>
            <person name="Jarett J.K."/>
            <person name="Geller-Mcgrath D.E."/>
            <person name="Sieber C.M.K."/>
            <person name="Emerson J.B."/>
            <person name="Anantharaman K."/>
            <person name="Thomas B.C."/>
            <person name="Malmstrom R."/>
            <person name="Stieglmeier M."/>
            <person name="Klingl A."/>
            <person name="Woyke T."/>
            <person name="Ryan C.M."/>
            <person name="Banfield J.F."/>
        </authorList>
    </citation>
    <scope>NUCLEOTIDE SEQUENCE [LARGE SCALE GENOMIC DNA]</scope>
</reference>
<comment type="caution">
    <text evidence="1">The sequence shown here is derived from an EMBL/GenBank/DDBJ whole genome shotgun (WGS) entry which is preliminary data.</text>
</comment>
<evidence type="ECO:0000313" key="1">
    <source>
        <dbReference type="EMBL" id="PIV47334.1"/>
    </source>
</evidence>
<dbReference type="Proteomes" id="UP000229030">
    <property type="component" value="Unassembled WGS sequence"/>
</dbReference>
<name>A0A2M7DEP9_9BACT</name>